<dbReference type="Pfam" id="PF00059">
    <property type="entry name" value="Lectin_C"/>
    <property type="match status" value="1"/>
</dbReference>
<dbReference type="KEGG" id="hazt:108674670"/>
<keyword evidence="4" id="KW-1185">Reference proteome</keyword>
<dbReference type="Pfam" id="PF00024">
    <property type="entry name" value="PAN_1"/>
    <property type="match status" value="1"/>
</dbReference>
<dbReference type="InterPro" id="IPR016187">
    <property type="entry name" value="CTDL_fold"/>
</dbReference>
<dbReference type="Proteomes" id="UP000694843">
    <property type="component" value="Unplaced"/>
</dbReference>
<dbReference type="AlphaFoldDB" id="A0A8B7NZ19"/>
<organism evidence="4 5">
    <name type="scientific">Hyalella azteca</name>
    <name type="common">Amphipod</name>
    <dbReference type="NCBI Taxonomy" id="294128"/>
    <lineage>
        <taxon>Eukaryota</taxon>
        <taxon>Metazoa</taxon>
        <taxon>Ecdysozoa</taxon>
        <taxon>Arthropoda</taxon>
        <taxon>Crustacea</taxon>
        <taxon>Multicrustacea</taxon>
        <taxon>Malacostraca</taxon>
        <taxon>Eumalacostraca</taxon>
        <taxon>Peracarida</taxon>
        <taxon>Amphipoda</taxon>
        <taxon>Senticaudata</taxon>
        <taxon>Talitrida</taxon>
        <taxon>Talitroidea</taxon>
        <taxon>Hyalellidae</taxon>
        <taxon>Hyalella</taxon>
    </lineage>
</organism>
<reference evidence="5" key="1">
    <citation type="submission" date="2025-08" db="UniProtKB">
        <authorList>
            <consortium name="RefSeq"/>
        </authorList>
    </citation>
    <scope>IDENTIFICATION</scope>
    <source>
        <tissue evidence="5">Whole organism</tissue>
    </source>
</reference>
<proteinExistence type="predicted"/>
<evidence type="ECO:0000313" key="4">
    <source>
        <dbReference type="Proteomes" id="UP000694843"/>
    </source>
</evidence>
<feature type="chain" id="PRO_5034478765" evidence="1">
    <location>
        <begin position="30"/>
        <end position="241"/>
    </location>
</feature>
<dbReference type="InterPro" id="IPR003609">
    <property type="entry name" value="Pan_app"/>
</dbReference>
<keyword evidence="1" id="KW-0732">Signal</keyword>
<feature type="domain" description="C-type lectin" evidence="3">
    <location>
        <begin position="135"/>
        <end position="233"/>
    </location>
</feature>
<gene>
    <name evidence="5" type="primary">LOC108674670</name>
</gene>
<accession>A0A8B7NZ19</accession>
<evidence type="ECO:0000256" key="1">
    <source>
        <dbReference type="SAM" id="SignalP"/>
    </source>
</evidence>
<dbReference type="InterPro" id="IPR001304">
    <property type="entry name" value="C-type_lectin-like"/>
</dbReference>
<feature type="domain" description="Apple" evidence="2">
    <location>
        <begin position="57"/>
        <end position="99"/>
    </location>
</feature>
<name>A0A8B7NZ19_HYAAZ</name>
<dbReference type="GeneID" id="108674670"/>
<dbReference type="Gene3D" id="3.10.100.10">
    <property type="entry name" value="Mannose-Binding Protein A, subunit A"/>
    <property type="match status" value="1"/>
</dbReference>
<protein>
    <submittedName>
        <fullName evidence="5">Uncharacterized protein LOC108674670</fullName>
    </submittedName>
</protein>
<dbReference type="RefSeq" id="XP_018018121.1">
    <property type="nucleotide sequence ID" value="XM_018162632.2"/>
</dbReference>
<evidence type="ECO:0000259" key="2">
    <source>
        <dbReference type="Pfam" id="PF00024"/>
    </source>
</evidence>
<sequence length="241" mass="26210">MRLTASSSTAATPSLAALALLAALHASHAWYDNAKLVQSVRGDWLFAPGYAIDPANAAIKLTLASFCACRSACTFHGCLALSYDAGTQQCLLSNAYSQAIPLPGAKYMHIPKQNITRGADGLYYVVTPFFPDRQTALAQCAKFGFRNAISRSPQTTQVLKKFATNPQKCTWVGLKKTSPNLDLVWEDGTPLDMNAVTSLDLLKNGGSGEMYFALYQNVIDDMSDGWPCNVICQANFDHIQW</sequence>
<evidence type="ECO:0000313" key="5">
    <source>
        <dbReference type="RefSeq" id="XP_018018121.1"/>
    </source>
</evidence>
<feature type="signal peptide" evidence="1">
    <location>
        <begin position="1"/>
        <end position="29"/>
    </location>
</feature>
<evidence type="ECO:0000259" key="3">
    <source>
        <dbReference type="Pfam" id="PF00059"/>
    </source>
</evidence>
<dbReference type="InterPro" id="IPR016186">
    <property type="entry name" value="C-type_lectin-like/link_sf"/>
</dbReference>
<dbReference type="SUPFAM" id="SSF56436">
    <property type="entry name" value="C-type lectin-like"/>
    <property type="match status" value="1"/>
</dbReference>